<protein>
    <recommendedName>
        <fullName evidence="1">DNA-directed RNA polymerase C-terminal domain-containing protein</fullName>
    </recommendedName>
</protein>
<dbReference type="Pfam" id="PF00940">
    <property type="entry name" value="RNA_pol"/>
    <property type="match status" value="1"/>
</dbReference>
<evidence type="ECO:0000259" key="1">
    <source>
        <dbReference type="Pfam" id="PF00940"/>
    </source>
</evidence>
<organism evidence="2 3">
    <name type="scientific">Artemisia annua</name>
    <name type="common">Sweet wormwood</name>
    <dbReference type="NCBI Taxonomy" id="35608"/>
    <lineage>
        <taxon>Eukaryota</taxon>
        <taxon>Viridiplantae</taxon>
        <taxon>Streptophyta</taxon>
        <taxon>Embryophyta</taxon>
        <taxon>Tracheophyta</taxon>
        <taxon>Spermatophyta</taxon>
        <taxon>Magnoliopsida</taxon>
        <taxon>eudicotyledons</taxon>
        <taxon>Gunneridae</taxon>
        <taxon>Pentapetalae</taxon>
        <taxon>asterids</taxon>
        <taxon>campanulids</taxon>
        <taxon>Asterales</taxon>
        <taxon>Asteraceae</taxon>
        <taxon>Asteroideae</taxon>
        <taxon>Anthemideae</taxon>
        <taxon>Artemisiinae</taxon>
        <taxon>Artemisia</taxon>
    </lineage>
</organism>
<comment type="caution">
    <text evidence="2">The sequence shown here is derived from an EMBL/GenBank/DDBJ whole genome shotgun (WGS) entry which is preliminary data.</text>
</comment>
<name>A0A2U1Q0S9_ARTAN</name>
<keyword evidence="3" id="KW-1185">Reference proteome</keyword>
<evidence type="ECO:0000313" key="3">
    <source>
        <dbReference type="Proteomes" id="UP000245207"/>
    </source>
</evidence>
<dbReference type="AlphaFoldDB" id="A0A2U1Q0S9"/>
<dbReference type="EMBL" id="PKPP01000530">
    <property type="protein sequence ID" value="PWA91644.1"/>
    <property type="molecule type" value="Genomic_DNA"/>
</dbReference>
<sequence>MFGTSDLHMPTKTRHVAKRIRTTPTSALGTTGTPTCATADARIGQPDEYRAFRPCNCICSSCQPRFWLIRPLQFLLMVLRYLKQMGGSCNGLQRYAALVRDSWSGVAAKL</sequence>
<accession>A0A2U1Q0S9</accession>
<gene>
    <name evidence="2" type="ORF">CTI12_AA089000</name>
</gene>
<feature type="domain" description="DNA-directed RNA polymerase C-terminal" evidence="1">
    <location>
        <begin position="85"/>
        <end position="106"/>
    </location>
</feature>
<reference evidence="2 3" key="1">
    <citation type="journal article" date="2018" name="Mol. Plant">
        <title>The genome of Artemisia annua provides insight into the evolution of Asteraceae family and artemisinin biosynthesis.</title>
        <authorList>
            <person name="Shen Q."/>
            <person name="Zhang L."/>
            <person name="Liao Z."/>
            <person name="Wang S."/>
            <person name="Yan T."/>
            <person name="Shi P."/>
            <person name="Liu M."/>
            <person name="Fu X."/>
            <person name="Pan Q."/>
            <person name="Wang Y."/>
            <person name="Lv Z."/>
            <person name="Lu X."/>
            <person name="Zhang F."/>
            <person name="Jiang W."/>
            <person name="Ma Y."/>
            <person name="Chen M."/>
            <person name="Hao X."/>
            <person name="Li L."/>
            <person name="Tang Y."/>
            <person name="Lv G."/>
            <person name="Zhou Y."/>
            <person name="Sun X."/>
            <person name="Brodelius P.E."/>
            <person name="Rose J.K.C."/>
            <person name="Tang K."/>
        </authorList>
    </citation>
    <scope>NUCLEOTIDE SEQUENCE [LARGE SCALE GENOMIC DNA]</scope>
    <source>
        <strain evidence="3">cv. Huhao1</strain>
        <tissue evidence="2">Leaf</tissue>
    </source>
</reference>
<dbReference type="Proteomes" id="UP000245207">
    <property type="component" value="Unassembled WGS sequence"/>
</dbReference>
<dbReference type="InterPro" id="IPR046950">
    <property type="entry name" value="DNA-dir_Rpol_C_phage-type"/>
</dbReference>
<evidence type="ECO:0000313" key="2">
    <source>
        <dbReference type="EMBL" id="PWA91644.1"/>
    </source>
</evidence>
<proteinExistence type="predicted"/>